<evidence type="ECO:0000256" key="1">
    <source>
        <dbReference type="SAM" id="SignalP"/>
    </source>
</evidence>
<protein>
    <recommendedName>
        <fullName evidence="4">Lysine-specific metallo-endopeptidase domain-containing protein</fullName>
    </recommendedName>
</protein>
<accession>A0A0C3APP2</accession>
<keyword evidence="3" id="KW-1185">Reference proteome</keyword>
<sequence>MYRSFLLSLILTVSLVVALPLSIRFDTPPTPAVQGNVGTVMAASITANTMIQKMQAALNAPTNQVNKARIEKAFGPHYNVAEIKKVVDRLQANVLLIRTADQTVLDTATKRPAATKVTYNRDSNNKIIASSPMKYAELGSRYYGMSLNEKAGALIHEATHYQSLTGDDTDSSGQIIPSASNTRPVGVRAGYAQTATGATITMDTIIADHGASLDNGPYNTLRQNARNMHQNADSYRVFAALVSI</sequence>
<dbReference type="AlphaFoldDB" id="A0A0C3APP2"/>
<feature type="chain" id="PRO_5002161253" description="Lysine-specific metallo-endopeptidase domain-containing protein" evidence="1">
    <location>
        <begin position="19"/>
        <end position="244"/>
    </location>
</feature>
<dbReference type="OrthoDB" id="3067737at2759"/>
<proteinExistence type="predicted"/>
<evidence type="ECO:0000313" key="3">
    <source>
        <dbReference type="Proteomes" id="UP000054097"/>
    </source>
</evidence>
<dbReference type="Proteomes" id="UP000054097">
    <property type="component" value="Unassembled WGS sequence"/>
</dbReference>
<dbReference type="InterPro" id="IPR024079">
    <property type="entry name" value="MetalloPept_cat_dom_sf"/>
</dbReference>
<dbReference type="EMBL" id="KN824390">
    <property type="protein sequence ID" value="KIM21196.1"/>
    <property type="molecule type" value="Genomic_DNA"/>
</dbReference>
<keyword evidence="1" id="KW-0732">Signal</keyword>
<reference evidence="2 3" key="1">
    <citation type="submission" date="2014-04" db="EMBL/GenBank/DDBJ databases">
        <authorList>
            <consortium name="DOE Joint Genome Institute"/>
            <person name="Kuo A."/>
            <person name="Zuccaro A."/>
            <person name="Kohler A."/>
            <person name="Nagy L.G."/>
            <person name="Floudas D."/>
            <person name="Copeland A."/>
            <person name="Barry K.W."/>
            <person name="Cichocki N."/>
            <person name="Veneault-Fourrey C."/>
            <person name="LaButti K."/>
            <person name="Lindquist E.A."/>
            <person name="Lipzen A."/>
            <person name="Lundell T."/>
            <person name="Morin E."/>
            <person name="Murat C."/>
            <person name="Sun H."/>
            <person name="Tunlid A."/>
            <person name="Henrissat B."/>
            <person name="Grigoriev I.V."/>
            <person name="Hibbett D.S."/>
            <person name="Martin F."/>
            <person name="Nordberg H.P."/>
            <person name="Cantor M.N."/>
            <person name="Hua S.X."/>
        </authorList>
    </citation>
    <scope>NUCLEOTIDE SEQUENCE [LARGE SCALE GENOMIC DNA]</scope>
    <source>
        <strain evidence="2 3">MAFF 305830</strain>
    </source>
</reference>
<evidence type="ECO:0000313" key="2">
    <source>
        <dbReference type="EMBL" id="KIM21196.1"/>
    </source>
</evidence>
<dbReference type="Gene3D" id="3.40.390.10">
    <property type="entry name" value="Collagenase (Catalytic Domain)"/>
    <property type="match status" value="1"/>
</dbReference>
<evidence type="ECO:0008006" key="4">
    <source>
        <dbReference type="Google" id="ProtNLM"/>
    </source>
</evidence>
<feature type="signal peptide" evidence="1">
    <location>
        <begin position="1"/>
        <end position="18"/>
    </location>
</feature>
<name>A0A0C3APP2_SERVB</name>
<gene>
    <name evidence="2" type="ORF">M408DRAFT_29758</name>
</gene>
<dbReference type="GO" id="GO:0008237">
    <property type="term" value="F:metallopeptidase activity"/>
    <property type="evidence" value="ECO:0007669"/>
    <property type="project" value="InterPro"/>
</dbReference>
<dbReference type="HOGENOM" id="CLU_1074275_0_0_1"/>
<organism evidence="2 3">
    <name type="scientific">Serendipita vermifera MAFF 305830</name>
    <dbReference type="NCBI Taxonomy" id="933852"/>
    <lineage>
        <taxon>Eukaryota</taxon>
        <taxon>Fungi</taxon>
        <taxon>Dikarya</taxon>
        <taxon>Basidiomycota</taxon>
        <taxon>Agaricomycotina</taxon>
        <taxon>Agaricomycetes</taxon>
        <taxon>Sebacinales</taxon>
        <taxon>Serendipitaceae</taxon>
        <taxon>Serendipita</taxon>
    </lineage>
</organism>
<reference evidence="3" key="2">
    <citation type="submission" date="2015-01" db="EMBL/GenBank/DDBJ databases">
        <title>Evolutionary Origins and Diversification of the Mycorrhizal Mutualists.</title>
        <authorList>
            <consortium name="DOE Joint Genome Institute"/>
            <consortium name="Mycorrhizal Genomics Consortium"/>
            <person name="Kohler A."/>
            <person name="Kuo A."/>
            <person name="Nagy L.G."/>
            <person name="Floudas D."/>
            <person name="Copeland A."/>
            <person name="Barry K.W."/>
            <person name="Cichocki N."/>
            <person name="Veneault-Fourrey C."/>
            <person name="LaButti K."/>
            <person name="Lindquist E.A."/>
            <person name="Lipzen A."/>
            <person name="Lundell T."/>
            <person name="Morin E."/>
            <person name="Murat C."/>
            <person name="Riley R."/>
            <person name="Ohm R."/>
            <person name="Sun H."/>
            <person name="Tunlid A."/>
            <person name="Henrissat B."/>
            <person name="Grigoriev I.V."/>
            <person name="Hibbett D.S."/>
            <person name="Martin F."/>
        </authorList>
    </citation>
    <scope>NUCLEOTIDE SEQUENCE [LARGE SCALE GENOMIC DNA]</scope>
    <source>
        <strain evidence="3">MAFF 305830</strain>
    </source>
</reference>